<reference evidence="1" key="1">
    <citation type="submission" date="2014-09" db="EMBL/GenBank/DDBJ databases">
        <authorList>
            <person name="Magalhaes I.L.F."/>
            <person name="Oliveira U."/>
            <person name="Santos F.R."/>
            <person name="Vidigal T.H.D.A."/>
            <person name="Brescovit A.D."/>
            <person name="Santos A.J."/>
        </authorList>
    </citation>
    <scope>NUCLEOTIDE SEQUENCE</scope>
    <source>
        <tissue evidence="1">Shoot tissue taken approximately 20 cm above the soil surface</tissue>
    </source>
</reference>
<dbReference type="EMBL" id="GBRH01252660">
    <property type="protein sequence ID" value="JAD45235.1"/>
    <property type="molecule type" value="Transcribed_RNA"/>
</dbReference>
<accession>A0A0A9A8B8</accession>
<sequence>MIVSCCLLLAPFFRLQILVFLTVRTPMVWPLIYGRSYQDWLYESCIN</sequence>
<proteinExistence type="predicted"/>
<protein>
    <submittedName>
        <fullName evidence="1">Uncharacterized protein</fullName>
    </submittedName>
</protein>
<dbReference type="AlphaFoldDB" id="A0A0A9A8B8"/>
<organism evidence="1">
    <name type="scientific">Arundo donax</name>
    <name type="common">Giant reed</name>
    <name type="synonym">Donax arundinaceus</name>
    <dbReference type="NCBI Taxonomy" id="35708"/>
    <lineage>
        <taxon>Eukaryota</taxon>
        <taxon>Viridiplantae</taxon>
        <taxon>Streptophyta</taxon>
        <taxon>Embryophyta</taxon>
        <taxon>Tracheophyta</taxon>
        <taxon>Spermatophyta</taxon>
        <taxon>Magnoliopsida</taxon>
        <taxon>Liliopsida</taxon>
        <taxon>Poales</taxon>
        <taxon>Poaceae</taxon>
        <taxon>PACMAD clade</taxon>
        <taxon>Arundinoideae</taxon>
        <taxon>Arundineae</taxon>
        <taxon>Arundo</taxon>
    </lineage>
</organism>
<name>A0A0A9A8B8_ARUDO</name>
<evidence type="ECO:0000313" key="1">
    <source>
        <dbReference type="EMBL" id="JAD45235.1"/>
    </source>
</evidence>
<reference evidence="1" key="2">
    <citation type="journal article" date="2015" name="Data Brief">
        <title>Shoot transcriptome of the giant reed, Arundo donax.</title>
        <authorList>
            <person name="Barrero R.A."/>
            <person name="Guerrero F.D."/>
            <person name="Moolhuijzen P."/>
            <person name="Goolsby J.A."/>
            <person name="Tidwell J."/>
            <person name="Bellgard S.E."/>
            <person name="Bellgard M.I."/>
        </authorList>
    </citation>
    <scope>NUCLEOTIDE SEQUENCE</scope>
    <source>
        <tissue evidence="1">Shoot tissue taken approximately 20 cm above the soil surface</tissue>
    </source>
</reference>